<dbReference type="InterPro" id="IPR036412">
    <property type="entry name" value="HAD-like_sf"/>
</dbReference>
<dbReference type="RefSeq" id="WP_078276613.1">
    <property type="nucleotide sequence ID" value="NZ_CAACXO010000037.1"/>
</dbReference>
<organism evidence="1 3">
    <name type="scientific">Moraxella caviae</name>
    <dbReference type="NCBI Taxonomy" id="34060"/>
    <lineage>
        <taxon>Bacteria</taxon>
        <taxon>Pseudomonadati</taxon>
        <taxon>Pseudomonadota</taxon>
        <taxon>Gammaproteobacteria</taxon>
        <taxon>Moraxellales</taxon>
        <taxon>Moraxellaceae</taxon>
        <taxon>Moraxella</taxon>
    </lineage>
</organism>
<dbReference type="AlphaFoldDB" id="A0A1T0A1U1"/>
<accession>A0A1T0A1U1</accession>
<reference evidence="1 3" key="1">
    <citation type="submission" date="2017-02" db="EMBL/GenBank/DDBJ databases">
        <title>Draft genome sequence of Moraxella caviae CCUG 355 type strain.</title>
        <authorList>
            <person name="Engstrom-Jakobsson H."/>
            <person name="Salva-Serra F."/>
            <person name="Thorell K."/>
            <person name="Gonzales-Siles L."/>
            <person name="Karlsson R."/>
            <person name="Boulund F."/>
            <person name="Engstrand L."/>
            <person name="Moore E."/>
        </authorList>
    </citation>
    <scope>NUCLEOTIDE SEQUENCE [LARGE SCALE GENOMIC DNA]</scope>
    <source>
        <strain evidence="1 3">CCUG 355</strain>
    </source>
</reference>
<dbReference type="STRING" id="34060.B0181_06070"/>
<keyword evidence="3" id="KW-1185">Reference proteome</keyword>
<reference evidence="2 4" key="2">
    <citation type="submission" date="2018-06" db="EMBL/GenBank/DDBJ databases">
        <authorList>
            <consortium name="Pathogen Informatics"/>
            <person name="Doyle S."/>
        </authorList>
    </citation>
    <scope>NUCLEOTIDE SEQUENCE [LARGE SCALE GENOMIC DNA]</scope>
    <source>
        <strain evidence="2 4">NCTC10293</strain>
    </source>
</reference>
<dbReference type="Proteomes" id="UP000255279">
    <property type="component" value="Unassembled WGS sequence"/>
</dbReference>
<dbReference type="SUPFAM" id="SSF56784">
    <property type="entry name" value="HAD-like"/>
    <property type="match status" value="1"/>
</dbReference>
<name>A0A1T0A1U1_9GAMM</name>
<evidence type="ECO:0008006" key="5">
    <source>
        <dbReference type="Google" id="ProtNLM"/>
    </source>
</evidence>
<evidence type="ECO:0000313" key="2">
    <source>
        <dbReference type="EMBL" id="STZ10713.1"/>
    </source>
</evidence>
<dbReference type="Gene3D" id="3.40.50.1000">
    <property type="entry name" value="HAD superfamily/HAD-like"/>
    <property type="match status" value="1"/>
</dbReference>
<dbReference type="EMBL" id="MUXU01000036">
    <property type="protein sequence ID" value="OOR89772.1"/>
    <property type="molecule type" value="Genomic_DNA"/>
</dbReference>
<dbReference type="InterPro" id="IPR023214">
    <property type="entry name" value="HAD_sf"/>
</dbReference>
<evidence type="ECO:0000313" key="3">
    <source>
        <dbReference type="Proteomes" id="UP000190435"/>
    </source>
</evidence>
<protein>
    <recommendedName>
        <fullName evidence="5">Haloacid dehalogenase-like hydrolase</fullName>
    </recommendedName>
</protein>
<gene>
    <name evidence="1" type="ORF">B0181_06070</name>
    <name evidence="2" type="ORF">NCTC10293_01068</name>
</gene>
<sequence>MYAISSNKKGFVLRFSDISYCQLYQKLNQQPSVILSDLDNTLIFTDLANNLAYINAIASVFPDMAVHAHGRLTQDSICQNFAHLTEQQIQKIVFTKQKLFSQYVHLTQPNTPLIALFKQLVEFDTQIILVTHCHTQRAELLLRHFKLETLFSQTLYIPKTNFKYPNAFLSIPQTERPIFIFDDDIVELQQASAQKTTLKNVFLVNNIEKIQCSTDL</sequence>
<dbReference type="EMBL" id="UGQE01000001">
    <property type="protein sequence ID" value="STZ10713.1"/>
    <property type="molecule type" value="Genomic_DNA"/>
</dbReference>
<proteinExistence type="predicted"/>
<dbReference type="Proteomes" id="UP000190435">
    <property type="component" value="Unassembled WGS sequence"/>
</dbReference>
<evidence type="ECO:0000313" key="1">
    <source>
        <dbReference type="EMBL" id="OOR89772.1"/>
    </source>
</evidence>
<evidence type="ECO:0000313" key="4">
    <source>
        <dbReference type="Proteomes" id="UP000255279"/>
    </source>
</evidence>